<evidence type="ECO:0000256" key="8">
    <source>
        <dbReference type="ARBA" id="ARBA00022771"/>
    </source>
</evidence>
<keyword evidence="19" id="KW-1185">Reference proteome</keyword>
<dbReference type="PROSITE" id="PS50089">
    <property type="entry name" value="ZF_RING_2"/>
    <property type="match status" value="1"/>
</dbReference>
<dbReference type="GO" id="GO:0016567">
    <property type="term" value="P:protein ubiquitination"/>
    <property type="evidence" value="ECO:0000318"/>
    <property type="project" value="GO_Central"/>
</dbReference>
<evidence type="ECO:0000259" key="17">
    <source>
        <dbReference type="PROSITE" id="PS50089"/>
    </source>
</evidence>
<dbReference type="Proteomes" id="UP000030748">
    <property type="component" value="Unassembled WGS sequence"/>
</dbReference>
<evidence type="ECO:0000313" key="19">
    <source>
        <dbReference type="Proteomes" id="UP000030748"/>
    </source>
</evidence>
<dbReference type="GO" id="GO:0008270">
    <property type="term" value="F:zinc ion binding"/>
    <property type="evidence" value="ECO:0007669"/>
    <property type="project" value="UniProtKB-KW"/>
</dbReference>
<dbReference type="EC" id="2.3.2.27" evidence="4"/>
<keyword evidence="8 14" id="KW-0863">Zinc-finger</keyword>
<dbReference type="EMBL" id="KI632331">
    <property type="protein sequence ID" value="EYU18446.1"/>
    <property type="molecule type" value="Genomic_DNA"/>
</dbReference>
<evidence type="ECO:0000256" key="5">
    <source>
        <dbReference type="ARBA" id="ARBA00022679"/>
    </source>
</evidence>
<evidence type="ECO:0000256" key="15">
    <source>
        <dbReference type="SAM" id="MobiDB-lite"/>
    </source>
</evidence>
<dbReference type="GO" id="GO:0061630">
    <property type="term" value="F:ubiquitin protein ligase activity"/>
    <property type="evidence" value="ECO:0007669"/>
    <property type="project" value="UniProtKB-EC"/>
</dbReference>
<dbReference type="KEGG" id="egt:105949539"/>
<dbReference type="Pfam" id="PF13639">
    <property type="entry name" value="zf-RING_2"/>
    <property type="match status" value="1"/>
</dbReference>
<dbReference type="OrthoDB" id="9984778at2759"/>
<keyword evidence="7" id="KW-0479">Metal-binding</keyword>
<dbReference type="Gene3D" id="3.30.40.10">
    <property type="entry name" value="Zinc/RING finger domain, C3HC4 (zinc finger)"/>
    <property type="match status" value="1"/>
</dbReference>
<evidence type="ECO:0000256" key="16">
    <source>
        <dbReference type="SAM" id="Phobius"/>
    </source>
</evidence>
<dbReference type="FunFam" id="3.30.40.10:FF:000233">
    <property type="entry name" value="RING-H2 finger protein ATL54"/>
    <property type="match status" value="1"/>
</dbReference>
<sequence>MAFHHRKLLNESAAVDPEESLDKLCDLFCKSSKNPDAVCPSKCLDYCPPFCFTPSPETPVLIFTPPPATKPYSLPIFLTVSLAILAATFFLFTCYTIYRLYSASRNSRRRRWPSRRRQTGEEEEDDDFGPDEFLDEDHGPAAVDHHVWYIRTVGLQPSVIGAITIVNYNKGDGLIEGTDCSVCLSEFEQDETLRLLPKCNHAFHLPCIDTWLRSHTNCPMCRAPVVCNNPPQEPVVENPGPVEETRTRVELLNGPSHELTIEIDTDLAESESESRTARIGCDLDHGIIPTRRSVSFDSLSASIISSAIANNDFSDKSSDNNRSLSNMQTGTCSVKRSLSCSAKVFLSRHSSKNRNSVTQ</sequence>
<evidence type="ECO:0000256" key="11">
    <source>
        <dbReference type="ARBA" id="ARBA00022989"/>
    </source>
</evidence>
<name>A0A022PRS7_ERYGU</name>
<dbReference type="SMART" id="SM00184">
    <property type="entry name" value="RING"/>
    <property type="match status" value="1"/>
</dbReference>
<proteinExistence type="inferred from homology"/>
<keyword evidence="11 16" id="KW-1133">Transmembrane helix</keyword>
<dbReference type="PANTHER" id="PTHR46913">
    <property type="entry name" value="RING-H2 FINGER PROTEIN ATL16"/>
    <property type="match status" value="1"/>
</dbReference>
<reference evidence="18 19" key="1">
    <citation type="journal article" date="2013" name="Proc. Natl. Acad. Sci. U.S.A.">
        <title>Fine-scale variation in meiotic recombination in Mimulus inferred from population shotgun sequencing.</title>
        <authorList>
            <person name="Hellsten U."/>
            <person name="Wright K.M."/>
            <person name="Jenkins J."/>
            <person name="Shu S."/>
            <person name="Yuan Y."/>
            <person name="Wessler S.R."/>
            <person name="Schmutz J."/>
            <person name="Willis J.H."/>
            <person name="Rokhsar D.S."/>
        </authorList>
    </citation>
    <scope>NUCLEOTIDE SEQUENCE [LARGE SCALE GENOMIC DNA]</scope>
    <source>
        <strain evidence="19">cv. DUN x IM62</strain>
    </source>
</reference>
<feature type="transmembrane region" description="Helical" evidence="16">
    <location>
        <begin position="76"/>
        <end position="101"/>
    </location>
</feature>
<evidence type="ECO:0000256" key="2">
    <source>
        <dbReference type="ARBA" id="ARBA00004167"/>
    </source>
</evidence>
<evidence type="ECO:0000256" key="10">
    <source>
        <dbReference type="ARBA" id="ARBA00022833"/>
    </source>
</evidence>
<evidence type="ECO:0000256" key="9">
    <source>
        <dbReference type="ARBA" id="ARBA00022786"/>
    </source>
</evidence>
<dbReference type="OMA" id="GCNDSCA"/>
<evidence type="ECO:0000256" key="1">
    <source>
        <dbReference type="ARBA" id="ARBA00000900"/>
    </source>
</evidence>
<comment type="pathway">
    <text evidence="3">Protein modification; protein ubiquitination.</text>
</comment>
<dbReference type="SUPFAM" id="SSF57850">
    <property type="entry name" value="RING/U-box"/>
    <property type="match status" value="1"/>
</dbReference>
<gene>
    <name evidence="18" type="ORF">MIMGU_mgv1a024628mg</name>
</gene>
<accession>A0A022PRS7</accession>
<dbReference type="GO" id="GO:0016020">
    <property type="term" value="C:membrane"/>
    <property type="evidence" value="ECO:0007669"/>
    <property type="project" value="UniProtKB-SubCell"/>
</dbReference>
<feature type="compositionally biased region" description="Acidic residues" evidence="15">
    <location>
        <begin position="121"/>
        <end position="131"/>
    </location>
</feature>
<keyword evidence="6 16" id="KW-0812">Transmembrane</keyword>
<keyword evidence="10" id="KW-0862">Zinc</keyword>
<evidence type="ECO:0000256" key="7">
    <source>
        <dbReference type="ARBA" id="ARBA00022723"/>
    </source>
</evidence>
<comment type="similarity">
    <text evidence="13">Belongs to the RING-type zinc finger family. ATL subfamily.</text>
</comment>
<evidence type="ECO:0000256" key="13">
    <source>
        <dbReference type="ARBA" id="ARBA00024209"/>
    </source>
</evidence>
<comment type="subcellular location">
    <subcellularLocation>
        <location evidence="2">Membrane</location>
        <topology evidence="2">Single-pass membrane protein</topology>
    </subcellularLocation>
</comment>
<evidence type="ECO:0000256" key="3">
    <source>
        <dbReference type="ARBA" id="ARBA00004906"/>
    </source>
</evidence>
<evidence type="ECO:0000256" key="14">
    <source>
        <dbReference type="PROSITE-ProRule" id="PRU00175"/>
    </source>
</evidence>
<dbReference type="InterPro" id="IPR044600">
    <property type="entry name" value="ATL1/ATL16-like"/>
</dbReference>
<dbReference type="InterPro" id="IPR013083">
    <property type="entry name" value="Znf_RING/FYVE/PHD"/>
</dbReference>
<dbReference type="CDD" id="cd16461">
    <property type="entry name" value="RING-H2_EL5-like"/>
    <property type="match status" value="1"/>
</dbReference>
<evidence type="ECO:0000256" key="6">
    <source>
        <dbReference type="ARBA" id="ARBA00022692"/>
    </source>
</evidence>
<evidence type="ECO:0000256" key="12">
    <source>
        <dbReference type="ARBA" id="ARBA00023136"/>
    </source>
</evidence>
<dbReference type="AlphaFoldDB" id="A0A022PRS7"/>
<keyword evidence="12 16" id="KW-0472">Membrane</keyword>
<dbReference type="InterPro" id="IPR001841">
    <property type="entry name" value="Znf_RING"/>
</dbReference>
<dbReference type="eggNOG" id="KOG0800">
    <property type="taxonomic scope" value="Eukaryota"/>
</dbReference>
<evidence type="ECO:0000256" key="4">
    <source>
        <dbReference type="ARBA" id="ARBA00012483"/>
    </source>
</evidence>
<dbReference type="PhylomeDB" id="A0A022PRS7"/>
<keyword evidence="5" id="KW-0808">Transferase</keyword>
<comment type="catalytic activity">
    <reaction evidence="1">
        <text>S-ubiquitinyl-[E2 ubiquitin-conjugating enzyme]-L-cysteine + [acceptor protein]-L-lysine = [E2 ubiquitin-conjugating enzyme]-L-cysteine + N(6)-ubiquitinyl-[acceptor protein]-L-lysine.</text>
        <dbReference type="EC" id="2.3.2.27"/>
    </reaction>
</comment>
<dbReference type="UniPathway" id="UPA00143"/>
<feature type="region of interest" description="Disordered" evidence="15">
    <location>
        <begin position="111"/>
        <end position="131"/>
    </location>
</feature>
<organism evidence="18 19">
    <name type="scientific">Erythranthe guttata</name>
    <name type="common">Yellow monkey flower</name>
    <name type="synonym">Mimulus guttatus</name>
    <dbReference type="NCBI Taxonomy" id="4155"/>
    <lineage>
        <taxon>Eukaryota</taxon>
        <taxon>Viridiplantae</taxon>
        <taxon>Streptophyta</taxon>
        <taxon>Embryophyta</taxon>
        <taxon>Tracheophyta</taxon>
        <taxon>Spermatophyta</taxon>
        <taxon>Magnoliopsida</taxon>
        <taxon>eudicotyledons</taxon>
        <taxon>Gunneridae</taxon>
        <taxon>Pentapetalae</taxon>
        <taxon>asterids</taxon>
        <taxon>lamiids</taxon>
        <taxon>Lamiales</taxon>
        <taxon>Phrymaceae</taxon>
        <taxon>Erythranthe</taxon>
    </lineage>
</organism>
<evidence type="ECO:0000313" key="18">
    <source>
        <dbReference type="EMBL" id="EYU18446.1"/>
    </source>
</evidence>
<keyword evidence="9" id="KW-0833">Ubl conjugation pathway</keyword>
<feature type="domain" description="RING-type" evidence="17">
    <location>
        <begin position="180"/>
        <end position="222"/>
    </location>
</feature>
<protein>
    <recommendedName>
        <fullName evidence="4">RING-type E3 ubiquitin transferase</fullName>
        <ecNumber evidence="4">2.3.2.27</ecNumber>
    </recommendedName>
</protein>
<dbReference type="PANTHER" id="PTHR46913:SF19">
    <property type="entry name" value="RING-TYPE E3 UBIQUITIN TRANSFERASE"/>
    <property type="match status" value="1"/>
</dbReference>